<dbReference type="Gene3D" id="1.10.3720.10">
    <property type="entry name" value="MetI-like"/>
    <property type="match status" value="1"/>
</dbReference>
<keyword evidence="4 7" id="KW-0812">Transmembrane</keyword>
<keyword evidence="11" id="KW-1185">Reference proteome</keyword>
<comment type="subcellular location">
    <subcellularLocation>
        <location evidence="1 7">Cell membrane</location>
        <topology evidence="1 7">Multi-pass membrane protein</topology>
    </subcellularLocation>
</comment>
<dbReference type="GO" id="GO:0071916">
    <property type="term" value="F:dipeptide transmembrane transporter activity"/>
    <property type="evidence" value="ECO:0007669"/>
    <property type="project" value="TreeGrafter"/>
</dbReference>
<dbReference type="SUPFAM" id="SSF161098">
    <property type="entry name" value="MetI-like"/>
    <property type="match status" value="1"/>
</dbReference>
<evidence type="ECO:0000313" key="10">
    <source>
        <dbReference type="EMBL" id="NGM13543.1"/>
    </source>
</evidence>
<evidence type="ECO:0000313" key="11">
    <source>
        <dbReference type="Proteomes" id="UP000478148"/>
    </source>
</evidence>
<keyword evidence="2 7" id="KW-0813">Transport</keyword>
<feature type="domain" description="ABC transmembrane type-1" evidence="9">
    <location>
        <begin position="108"/>
        <end position="305"/>
    </location>
</feature>
<dbReference type="Pfam" id="PF00528">
    <property type="entry name" value="BPD_transp_1"/>
    <property type="match status" value="1"/>
</dbReference>
<accession>A0A6M1L7E8</accession>
<protein>
    <submittedName>
        <fullName evidence="10">ABC transporter permease</fullName>
    </submittedName>
</protein>
<sequence length="351" mass="36080">MSVPGWLRSASGDVGRWAVDTAGVLLALSAGTFALVLLARGDPAAVLAATRAGRAATPEQIEAVRVELRLDAPAPVRYLRWLADASTGDFGLSLRTNTPIGPEIADRIGVTLGLVAGSAVVALVVGVGVGVTGALLGRGLLRGALRVGALLATSVPAFWLSYLLVLLLALRLSLVPTSGMTGPASWVMPMAVLGLPAAGALSRVVAVTLREALDRPYVLAAQARGSSPLSIVFRDGLPNAAGPILSVAGFTIGTLLVGTVVVEQIFGWPGLGAYFVRAAAARDVPALQASALVLGSGFILANRLADVMQILIDPRSRRDSEVHARAPRRRRDGGGHVAATGHKADARTETT</sequence>
<evidence type="ECO:0000256" key="8">
    <source>
        <dbReference type="SAM" id="MobiDB-lite"/>
    </source>
</evidence>
<keyword evidence="3" id="KW-1003">Cell membrane</keyword>
<keyword evidence="5 7" id="KW-1133">Transmembrane helix</keyword>
<proteinExistence type="inferred from homology"/>
<feature type="transmembrane region" description="Helical" evidence="7">
    <location>
        <begin position="244"/>
        <end position="266"/>
    </location>
</feature>
<evidence type="ECO:0000256" key="2">
    <source>
        <dbReference type="ARBA" id="ARBA00022448"/>
    </source>
</evidence>
<dbReference type="PROSITE" id="PS50928">
    <property type="entry name" value="ABC_TM1"/>
    <property type="match status" value="1"/>
</dbReference>
<feature type="transmembrane region" description="Helical" evidence="7">
    <location>
        <begin position="112"/>
        <end position="137"/>
    </location>
</feature>
<feature type="transmembrane region" description="Helical" evidence="7">
    <location>
        <begin position="149"/>
        <end position="174"/>
    </location>
</feature>
<organism evidence="10 11">
    <name type="scientific">Verrucosispora sioxanthis</name>
    <dbReference type="NCBI Taxonomy" id="2499994"/>
    <lineage>
        <taxon>Bacteria</taxon>
        <taxon>Bacillati</taxon>
        <taxon>Actinomycetota</taxon>
        <taxon>Actinomycetes</taxon>
        <taxon>Micromonosporales</taxon>
        <taxon>Micromonosporaceae</taxon>
        <taxon>Micromonospora</taxon>
    </lineage>
</organism>
<comment type="caution">
    <text evidence="10">The sequence shown here is derived from an EMBL/GenBank/DDBJ whole genome shotgun (WGS) entry which is preliminary data.</text>
</comment>
<dbReference type="RefSeq" id="WP_164447488.1">
    <property type="nucleotide sequence ID" value="NZ_SAIY01000004.1"/>
</dbReference>
<gene>
    <name evidence="10" type="ORF">ENC19_13175</name>
</gene>
<reference evidence="10 11" key="1">
    <citation type="submission" date="2020-02" db="EMBL/GenBank/DDBJ databases">
        <title>Draft Genome Sequence of Verrucosispora sp. Strain CWR15, Isolated from Gulf of Mexico Sponge.</title>
        <authorList>
            <person name="Kennedy S.J."/>
            <person name="Cella E."/>
            <person name="Azarian T."/>
            <person name="Baker B.J."/>
            <person name="Shaw L.N."/>
        </authorList>
    </citation>
    <scope>NUCLEOTIDE SEQUENCE [LARGE SCALE GENOMIC DNA]</scope>
    <source>
        <strain evidence="10 11">CWR15</strain>
    </source>
</reference>
<feature type="transmembrane region" description="Helical" evidence="7">
    <location>
        <begin position="17"/>
        <end position="39"/>
    </location>
</feature>
<dbReference type="PANTHER" id="PTHR43163">
    <property type="entry name" value="DIPEPTIDE TRANSPORT SYSTEM PERMEASE PROTEIN DPPB-RELATED"/>
    <property type="match status" value="1"/>
</dbReference>
<evidence type="ECO:0000259" key="9">
    <source>
        <dbReference type="PROSITE" id="PS50928"/>
    </source>
</evidence>
<dbReference type="AlphaFoldDB" id="A0A6M1L7E8"/>
<dbReference type="EMBL" id="SAIY01000004">
    <property type="protein sequence ID" value="NGM13543.1"/>
    <property type="molecule type" value="Genomic_DNA"/>
</dbReference>
<feature type="transmembrane region" description="Helical" evidence="7">
    <location>
        <begin position="286"/>
        <end position="305"/>
    </location>
</feature>
<feature type="region of interest" description="Disordered" evidence="8">
    <location>
        <begin position="319"/>
        <end position="351"/>
    </location>
</feature>
<dbReference type="InterPro" id="IPR035906">
    <property type="entry name" value="MetI-like_sf"/>
</dbReference>
<evidence type="ECO:0000256" key="7">
    <source>
        <dbReference type="RuleBase" id="RU363032"/>
    </source>
</evidence>
<feature type="transmembrane region" description="Helical" evidence="7">
    <location>
        <begin position="186"/>
        <end position="206"/>
    </location>
</feature>
<evidence type="ECO:0000256" key="4">
    <source>
        <dbReference type="ARBA" id="ARBA00022692"/>
    </source>
</evidence>
<evidence type="ECO:0000256" key="3">
    <source>
        <dbReference type="ARBA" id="ARBA00022475"/>
    </source>
</evidence>
<evidence type="ECO:0000256" key="6">
    <source>
        <dbReference type="ARBA" id="ARBA00023136"/>
    </source>
</evidence>
<keyword evidence="6 7" id="KW-0472">Membrane</keyword>
<dbReference type="GO" id="GO:0005886">
    <property type="term" value="C:plasma membrane"/>
    <property type="evidence" value="ECO:0007669"/>
    <property type="project" value="UniProtKB-SubCell"/>
</dbReference>
<dbReference type="CDD" id="cd06261">
    <property type="entry name" value="TM_PBP2"/>
    <property type="match status" value="1"/>
</dbReference>
<dbReference type="InterPro" id="IPR045621">
    <property type="entry name" value="BPD_transp_1_N"/>
</dbReference>
<dbReference type="Proteomes" id="UP000478148">
    <property type="component" value="Unassembled WGS sequence"/>
</dbReference>
<dbReference type="Pfam" id="PF19300">
    <property type="entry name" value="BPD_transp_1_N"/>
    <property type="match status" value="1"/>
</dbReference>
<evidence type="ECO:0000256" key="5">
    <source>
        <dbReference type="ARBA" id="ARBA00022989"/>
    </source>
</evidence>
<comment type="similarity">
    <text evidence="7">Belongs to the binding-protein-dependent transport system permease family.</text>
</comment>
<dbReference type="InterPro" id="IPR000515">
    <property type="entry name" value="MetI-like"/>
</dbReference>
<feature type="compositionally biased region" description="Basic and acidic residues" evidence="8">
    <location>
        <begin position="342"/>
        <end position="351"/>
    </location>
</feature>
<evidence type="ECO:0000256" key="1">
    <source>
        <dbReference type="ARBA" id="ARBA00004651"/>
    </source>
</evidence>
<name>A0A6M1L7E8_9ACTN</name>
<dbReference type="PANTHER" id="PTHR43163:SF6">
    <property type="entry name" value="DIPEPTIDE TRANSPORT SYSTEM PERMEASE PROTEIN DPPB-RELATED"/>
    <property type="match status" value="1"/>
</dbReference>